<evidence type="ECO:0000256" key="3">
    <source>
        <dbReference type="ARBA" id="ARBA00022989"/>
    </source>
</evidence>
<dbReference type="PROSITE" id="PS50262">
    <property type="entry name" value="G_PROTEIN_RECEP_F1_2"/>
    <property type="match status" value="1"/>
</dbReference>
<feature type="transmembrane region" description="Helical" evidence="6">
    <location>
        <begin position="147"/>
        <end position="166"/>
    </location>
</feature>
<comment type="subcellular location">
    <subcellularLocation>
        <location evidence="1">Membrane</location>
    </subcellularLocation>
</comment>
<dbReference type="eggNOG" id="ENOG502TH86">
    <property type="taxonomic scope" value="Eukaryota"/>
</dbReference>
<dbReference type="GO" id="GO:0016020">
    <property type="term" value="C:membrane"/>
    <property type="evidence" value="ECO:0007669"/>
    <property type="project" value="UniProtKB-SubCell"/>
</dbReference>
<evidence type="ECO:0000313" key="8">
    <source>
        <dbReference type="EMBL" id="EFP06700.1"/>
    </source>
</evidence>
<dbReference type="OMA" id="CGTRKQW"/>
<name>E3MPT8_CAERE</name>
<keyword evidence="3 6" id="KW-1133">Transmembrane helix</keyword>
<keyword evidence="4 6" id="KW-0472">Membrane</keyword>
<evidence type="ECO:0000259" key="7">
    <source>
        <dbReference type="PROSITE" id="PS50262"/>
    </source>
</evidence>
<evidence type="ECO:0000256" key="5">
    <source>
        <dbReference type="SAM" id="MobiDB-lite"/>
    </source>
</evidence>
<dbReference type="PANTHER" id="PTHR47321">
    <property type="entry name" value="SERPENTINE RECEPTOR, CLASS W"/>
    <property type="match status" value="1"/>
</dbReference>
<gene>
    <name evidence="8" type="ORF">CRE_12085</name>
</gene>
<feature type="transmembrane region" description="Helical" evidence="6">
    <location>
        <begin position="274"/>
        <end position="297"/>
    </location>
</feature>
<feature type="transmembrane region" description="Helical" evidence="6">
    <location>
        <begin position="178"/>
        <end position="197"/>
    </location>
</feature>
<feature type="domain" description="G-protein coupled receptors family 1 profile" evidence="7">
    <location>
        <begin position="71"/>
        <end position="334"/>
    </location>
</feature>
<evidence type="ECO:0000256" key="6">
    <source>
        <dbReference type="SAM" id="Phobius"/>
    </source>
</evidence>
<feature type="transmembrane region" description="Helical" evidence="6">
    <location>
        <begin position="317"/>
        <end position="338"/>
    </location>
</feature>
<dbReference type="AlphaFoldDB" id="E3MPT8"/>
<feature type="transmembrane region" description="Helical" evidence="6">
    <location>
        <begin position="229"/>
        <end position="254"/>
    </location>
</feature>
<feature type="region of interest" description="Disordered" evidence="5">
    <location>
        <begin position="362"/>
        <end position="385"/>
    </location>
</feature>
<dbReference type="SUPFAM" id="SSF81321">
    <property type="entry name" value="Family A G protein-coupled receptor-like"/>
    <property type="match status" value="1"/>
</dbReference>
<dbReference type="OrthoDB" id="10439706at2759"/>
<dbReference type="InterPro" id="IPR017452">
    <property type="entry name" value="GPCR_Rhodpsn_7TM"/>
</dbReference>
<organism evidence="9">
    <name type="scientific">Caenorhabditis remanei</name>
    <name type="common">Caenorhabditis vulgaris</name>
    <dbReference type="NCBI Taxonomy" id="31234"/>
    <lineage>
        <taxon>Eukaryota</taxon>
        <taxon>Metazoa</taxon>
        <taxon>Ecdysozoa</taxon>
        <taxon>Nematoda</taxon>
        <taxon>Chromadorea</taxon>
        <taxon>Rhabditida</taxon>
        <taxon>Rhabditina</taxon>
        <taxon>Rhabditomorpha</taxon>
        <taxon>Rhabditoidea</taxon>
        <taxon>Rhabditidae</taxon>
        <taxon>Peloderinae</taxon>
        <taxon>Caenorhabditis</taxon>
    </lineage>
</organism>
<evidence type="ECO:0000256" key="1">
    <source>
        <dbReference type="ARBA" id="ARBA00004370"/>
    </source>
</evidence>
<evidence type="ECO:0000313" key="9">
    <source>
        <dbReference type="Proteomes" id="UP000008281"/>
    </source>
</evidence>
<dbReference type="HOGENOM" id="CLU_043715_2_0_1"/>
<feature type="transmembrane region" description="Helical" evidence="6">
    <location>
        <begin position="62"/>
        <end position="80"/>
    </location>
</feature>
<protein>
    <recommendedName>
        <fullName evidence="7">G-protein coupled receptors family 1 profile domain-containing protein</fullName>
    </recommendedName>
</protein>
<feature type="compositionally biased region" description="Polar residues" evidence="5">
    <location>
        <begin position="362"/>
        <end position="372"/>
    </location>
</feature>
<dbReference type="PANTHER" id="PTHR47321:SF1">
    <property type="entry name" value="G-PROTEIN COUPLED RECEPTORS FAMILY 1 PROFILE DOMAIN-CONTAINING PROTEIN-RELATED"/>
    <property type="match status" value="1"/>
</dbReference>
<dbReference type="Gene3D" id="1.20.1070.10">
    <property type="entry name" value="Rhodopsin 7-helix transmembrane proteins"/>
    <property type="match status" value="1"/>
</dbReference>
<evidence type="ECO:0000256" key="4">
    <source>
        <dbReference type="ARBA" id="ARBA00023136"/>
    </source>
</evidence>
<proteinExistence type="predicted"/>
<evidence type="ECO:0000256" key="2">
    <source>
        <dbReference type="ARBA" id="ARBA00022692"/>
    </source>
</evidence>
<reference evidence="8" key="1">
    <citation type="submission" date="2007-07" db="EMBL/GenBank/DDBJ databases">
        <title>PCAP assembly of the Caenorhabditis remanei genome.</title>
        <authorList>
            <consortium name="The Caenorhabditis remanei Sequencing Consortium"/>
            <person name="Wilson R.K."/>
        </authorList>
    </citation>
    <scope>NUCLEOTIDE SEQUENCE [LARGE SCALE GENOMIC DNA]</scope>
    <source>
        <strain evidence="8">PB4641</strain>
    </source>
</reference>
<dbReference type="Proteomes" id="UP000008281">
    <property type="component" value="Unassembled WGS sequence"/>
</dbReference>
<dbReference type="InParanoid" id="E3MPT8"/>
<keyword evidence="2 6" id="KW-0812">Transmembrane</keyword>
<keyword evidence="9" id="KW-1185">Reference proteome</keyword>
<dbReference type="InterPro" id="IPR019427">
    <property type="entry name" value="7TM_GPCR_serpentine_rcpt_Srw"/>
</dbReference>
<accession>E3MPT8</accession>
<dbReference type="Pfam" id="PF10324">
    <property type="entry name" value="7TM_GPCR_Srw"/>
    <property type="match status" value="1"/>
</dbReference>
<sequence length="385" mass="44391">MYVFSTTTLTPLSTTKRWHGRDPTDYYFYEGGPEEGWQYKEEYLFDDETEGKTMDVTNSVDLLMSVIGSVLNLIHLLILTRKEMRSNVVFIIMTGICVSDILVCSASITERYFGNSFGMRKICGTRKQWWMTFIEVLSAAIQKFGKLSAAVLALFMACIRTASVIFPMSRVVGTLMRVRTGLIIISGTFLLCIVWYLDYYKNFEIYKPEKDEEACYAFEDILNRGRLHIFLEGCVVILLTICYLLVTLTLLIALHMVRRKRKTLAAGKFDNTSFLVIMMAVSFFISELLYSTLFILGNRDDPISSPKLFQLGIMLEYVAKILLTFNSIFHCFICFFLSTQYRTVIQRMLCWEKKTTEMVEPVTQTHSEAGRTTKTHTRSSGYLYY</sequence>
<feature type="transmembrane region" description="Helical" evidence="6">
    <location>
        <begin position="87"/>
        <end position="108"/>
    </location>
</feature>
<dbReference type="GO" id="GO:0008528">
    <property type="term" value="F:G protein-coupled peptide receptor activity"/>
    <property type="evidence" value="ECO:0007669"/>
    <property type="project" value="InterPro"/>
</dbReference>
<dbReference type="EMBL" id="DS268464">
    <property type="protein sequence ID" value="EFP06700.1"/>
    <property type="molecule type" value="Genomic_DNA"/>
</dbReference>